<dbReference type="Gene3D" id="3.10.490.10">
    <property type="entry name" value="Gamma-glutamyl cyclotransferase-like"/>
    <property type="match status" value="1"/>
</dbReference>
<evidence type="ECO:0000256" key="1">
    <source>
        <dbReference type="ARBA" id="ARBA00002782"/>
    </source>
</evidence>
<feature type="domain" description="Gamma-glutamylcyclotransferase AIG2-like" evidence="5">
    <location>
        <begin position="14"/>
        <end position="125"/>
    </location>
</feature>
<gene>
    <name evidence="6" type="ORF">LUZ62_073984</name>
</gene>
<dbReference type="PANTHER" id="PTHR31544">
    <property type="entry name" value="AIG2-LIKE PROTEIN D"/>
    <property type="match status" value="1"/>
</dbReference>
<sequence length="174" mass="19654">MAAAMSPAVGPHNVFVYGSLMADEVVHVLLTRVPPSSPALLPNFHRFSVKGRVYPAILPVENKTVSGKVIKGLTDDELVILDNFEDVEYVRTSVEISLLDTSEKMVAETYIWSNADDPDLYGEWDFEEWQRSHMKDFLAMTKGFMDVLGEPDSTQTRVETYESFYYKEDSSSDV</sequence>
<evidence type="ECO:0000313" key="7">
    <source>
        <dbReference type="Proteomes" id="UP001140206"/>
    </source>
</evidence>
<dbReference type="InterPro" id="IPR036568">
    <property type="entry name" value="GGCT-like_sf"/>
</dbReference>
<dbReference type="Proteomes" id="UP001140206">
    <property type="component" value="Chromosome 4"/>
</dbReference>
<comment type="caution">
    <text evidence="6">The sequence shown here is derived from an EMBL/GenBank/DDBJ whole genome shotgun (WGS) entry which is preliminary data.</text>
</comment>
<dbReference type="AlphaFoldDB" id="A0AAV8D6Q8"/>
<dbReference type="CDD" id="cd06661">
    <property type="entry name" value="GGCT_like"/>
    <property type="match status" value="1"/>
</dbReference>
<dbReference type="SUPFAM" id="SSF110857">
    <property type="entry name" value="Gamma-glutamyl cyclotransferase-like"/>
    <property type="match status" value="1"/>
</dbReference>
<name>A0AAV8D6Q8_9POAL</name>
<dbReference type="EMBL" id="JAMFTS010000004">
    <property type="protein sequence ID" value="KAJ4763609.1"/>
    <property type="molecule type" value="Genomic_DNA"/>
</dbReference>
<keyword evidence="3" id="KW-0808">Transferase</keyword>
<dbReference type="PANTHER" id="PTHR31544:SF2">
    <property type="entry name" value="AIG2-LIKE PROTEIN D"/>
    <property type="match status" value="1"/>
</dbReference>
<accession>A0AAV8D6Q8</accession>
<dbReference type="Pfam" id="PF06094">
    <property type="entry name" value="GGACT"/>
    <property type="match status" value="1"/>
</dbReference>
<comment type="similarity">
    <text evidence="2">Belongs to the gamma-glutamylcyclotransferase family.</text>
</comment>
<evidence type="ECO:0000259" key="5">
    <source>
        <dbReference type="Pfam" id="PF06094"/>
    </source>
</evidence>
<dbReference type="GO" id="GO:0016740">
    <property type="term" value="F:transferase activity"/>
    <property type="evidence" value="ECO:0007669"/>
    <property type="project" value="UniProtKB-KW"/>
</dbReference>
<reference evidence="6" key="1">
    <citation type="submission" date="2022-08" db="EMBL/GenBank/DDBJ databases">
        <authorList>
            <person name="Marques A."/>
        </authorList>
    </citation>
    <scope>NUCLEOTIDE SEQUENCE</scope>
    <source>
        <strain evidence="6">RhyPub2mFocal</strain>
        <tissue evidence="6">Leaves</tissue>
    </source>
</reference>
<evidence type="ECO:0000256" key="3">
    <source>
        <dbReference type="ARBA" id="ARBA00022679"/>
    </source>
</evidence>
<organism evidence="6 7">
    <name type="scientific">Rhynchospora pubera</name>
    <dbReference type="NCBI Taxonomy" id="906938"/>
    <lineage>
        <taxon>Eukaryota</taxon>
        <taxon>Viridiplantae</taxon>
        <taxon>Streptophyta</taxon>
        <taxon>Embryophyta</taxon>
        <taxon>Tracheophyta</taxon>
        <taxon>Spermatophyta</taxon>
        <taxon>Magnoliopsida</taxon>
        <taxon>Liliopsida</taxon>
        <taxon>Poales</taxon>
        <taxon>Cyperaceae</taxon>
        <taxon>Cyperoideae</taxon>
        <taxon>Rhynchosporeae</taxon>
        <taxon>Rhynchospora</taxon>
    </lineage>
</organism>
<keyword evidence="7" id="KW-1185">Reference proteome</keyword>
<dbReference type="InterPro" id="IPR009288">
    <property type="entry name" value="AIG2-like_dom"/>
</dbReference>
<evidence type="ECO:0000256" key="4">
    <source>
        <dbReference type="ARBA" id="ARBA00030602"/>
    </source>
</evidence>
<dbReference type="InterPro" id="IPR045038">
    <property type="entry name" value="AIG2-like"/>
</dbReference>
<evidence type="ECO:0000256" key="2">
    <source>
        <dbReference type="ARBA" id="ARBA00008861"/>
    </source>
</evidence>
<dbReference type="Gene3D" id="6.10.250.210">
    <property type="match status" value="1"/>
</dbReference>
<proteinExistence type="inferred from homology"/>
<dbReference type="InterPro" id="IPR013024">
    <property type="entry name" value="GGCT-like"/>
</dbReference>
<comment type="function">
    <text evidence="1">Putative gamma-glutamylcyclotransferase.</text>
</comment>
<protein>
    <recommendedName>
        <fullName evidence="4">Putative gamma-glutamylcyclotransferase</fullName>
    </recommendedName>
</protein>
<evidence type="ECO:0000313" key="6">
    <source>
        <dbReference type="EMBL" id="KAJ4763609.1"/>
    </source>
</evidence>